<evidence type="ECO:0000256" key="4">
    <source>
        <dbReference type="ARBA" id="ARBA00022475"/>
    </source>
</evidence>
<dbReference type="PIRSF" id="PIRSF000267">
    <property type="entry name" value="Cyt_oxidse_sub2"/>
    <property type="match status" value="1"/>
</dbReference>
<dbReference type="GO" id="GO:0019646">
    <property type="term" value="P:aerobic electron transport chain"/>
    <property type="evidence" value="ECO:0007669"/>
    <property type="project" value="TreeGrafter"/>
</dbReference>
<keyword evidence="10" id="KW-0408">Iron</keyword>
<evidence type="ECO:0000256" key="11">
    <source>
        <dbReference type="ARBA" id="ARBA00023136"/>
    </source>
</evidence>
<dbReference type="PANTHER" id="PTHR43141:SF5">
    <property type="entry name" value="CYTOCHROME BD-I UBIQUINOL OXIDASE SUBUNIT 2"/>
    <property type="match status" value="1"/>
</dbReference>
<dbReference type="GO" id="GO:0070069">
    <property type="term" value="C:cytochrome complex"/>
    <property type="evidence" value="ECO:0007669"/>
    <property type="project" value="TreeGrafter"/>
</dbReference>
<proteinExistence type="inferred from homology"/>
<keyword evidence="8" id="KW-0249">Electron transport</keyword>
<comment type="subcellular location">
    <subcellularLocation>
        <location evidence="1">Cell membrane</location>
        <topology evidence="1">Multi-pass membrane protein</topology>
    </subcellularLocation>
</comment>
<keyword evidence="13" id="KW-0614">Plasmid</keyword>
<accession>A0A0N9NBG2</accession>
<evidence type="ECO:0000256" key="10">
    <source>
        <dbReference type="ARBA" id="ARBA00023004"/>
    </source>
</evidence>
<evidence type="ECO:0000256" key="2">
    <source>
        <dbReference type="ARBA" id="ARBA00007543"/>
    </source>
</evidence>
<dbReference type="EMBL" id="KT351734">
    <property type="protein sequence ID" value="ALG88618.1"/>
    <property type="molecule type" value="Genomic_DNA"/>
</dbReference>
<evidence type="ECO:0000256" key="6">
    <source>
        <dbReference type="ARBA" id="ARBA00022692"/>
    </source>
</evidence>
<evidence type="ECO:0000313" key="13">
    <source>
        <dbReference type="EMBL" id="ALG88618.1"/>
    </source>
</evidence>
<dbReference type="Pfam" id="PF02322">
    <property type="entry name" value="Cyt_bd_oxida_II"/>
    <property type="match status" value="1"/>
</dbReference>
<evidence type="ECO:0000256" key="9">
    <source>
        <dbReference type="ARBA" id="ARBA00022989"/>
    </source>
</evidence>
<dbReference type="GO" id="GO:0046872">
    <property type="term" value="F:metal ion binding"/>
    <property type="evidence" value="ECO:0007669"/>
    <property type="project" value="UniProtKB-KW"/>
</dbReference>
<dbReference type="AlphaFoldDB" id="A0A0N9NBG2"/>
<keyword evidence="7" id="KW-0479">Metal-binding</keyword>
<dbReference type="InterPro" id="IPR003317">
    <property type="entry name" value="Cyt-d_oxidase_su2"/>
</dbReference>
<keyword evidence="9 12" id="KW-1133">Transmembrane helix</keyword>
<dbReference type="GO" id="GO:0009055">
    <property type="term" value="F:electron transfer activity"/>
    <property type="evidence" value="ECO:0007669"/>
    <property type="project" value="TreeGrafter"/>
</dbReference>
<evidence type="ECO:0000256" key="8">
    <source>
        <dbReference type="ARBA" id="ARBA00022982"/>
    </source>
</evidence>
<keyword evidence="3" id="KW-0813">Transport</keyword>
<feature type="transmembrane region" description="Helical" evidence="12">
    <location>
        <begin position="77"/>
        <end position="99"/>
    </location>
</feature>
<dbReference type="GO" id="GO:0016682">
    <property type="term" value="F:oxidoreductase activity, acting on diphenols and related substances as donors, oxygen as acceptor"/>
    <property type="evidence" value="ECO:0007669"/>
    <property type="project" value="TreeGrafter"/>
</dbReference>
<feature type="transmembrane region" description="Helical" evidence="12">
    <location>
        <begin position="334"/>
        <end position="359"/>
    </location>
</feature>
<organism evidence="13">
    <name type="scientific">Pectobacterium carotovorum</name>
    <name type="common">Erwinia carotovora</name>
    <dbReference type="NCBI Taxonomy" id="554"/>
    <lineage>
        <taxon>Bacteria</taxon>
        <taxon>Pseudomonadati</taxon>
        <taxon>Pseudomonadota</taxon>
        <taxon>Gammaproteobacteria</taxon>
        <taxon>Enterobacterales</taxon>
        <taxon>Pectobacteriaceae</taxon>
        <taxon>Pectobacterium</taxon>
    </lineage>
</organism>
<evidence type="ECO:0000256" key="5">
    <source>
        <dbReference type="ARBA" id="ARBA00022617"/>
    </source>
</evidence>
<evidence type="ECO:0000256" key="3">
    <source>
        <dbReference type="ARBA" id="ARBA00022448"/>
    </source>
</evidence>
<feature type="transmembrane region" description="Helical" evidence="12">
    <location>
        <begin position="7"/>
        <end position="25"/>
    </location>
</feature>
<keyword evidence="11 12" id="KW-0472">Membrane</keyword>
<reference evidence="13" key="2">
    <citation type="submission" date="2015-07" db="EMBL/GenBank/DDBJ databases">
        <authorList>
            <person name="Welte C."/>
            <person name="de Graaf R."/>
            <person name="van den Bosch T.J.M."/>
            <person name="Op den Camp H."/>
            <person name="van Dam N."/>
            <person name="Jetten M."/>
        </authorList>
    </citation>
    <scope>NUCLEOTIDE SEQUENCE</scope>
    <source>
        <plasmid evidence="13">Drgb3</plasmid>
    </source>
</reference>
<keyword evidence="6 12" id="KW-0812">Transmembrane</keyword>
<feature type="transmembrane region" description="Helical" evidence="12">
    <location>
        <begin position="162"/>
        <end position="190"/>
    </location>
</feature>
<evidence type="ECO:0000256" key="1">
    <source>
        <dbReference type="ARBA" id="ARBA00004651"/>
    </source>
</evidence>
<feature type="transmembrane region" description="Helical" evidence="12">
    <location>
        <begin position="263"/>
        <end position="282"/>
    </location>
</feature>
<keyword evidence="4" id="KW-1003">Cell membrane</keyword>
<protein>
    <submittedName>
        <fullName evidence="13">Cytochrome d ubiquinol oxidase subunit 2</fullName>
    </submittedName>
</protein>
<evidence type="ECO:0000256" key="7">
    <source>
        <dbReference type="ARBA" id="ARBA00022723"/>
    </source>
</evidence>
<dbReference type="GO" id="GO:0005886">
    <property type="term" value="C:plasma membrane"/>
    <property type="evidence" value="ECO:0007669"/>
    <property type="project" value="UniProtKB-SubCell"/>
</dbReference>
<dbReference type="RefSeq" id="WP_181375126.1">
    <property type="nucleotide sequence ID" value="NZ_KT351734.1"/>
</dbReference>
<feature type="transmembrane region" description="Helical" evidence="12">
    <location>
        <begin position="119"/>
        <end position="142"/>
    </location>
</feature>
<dbReference type="NCBIfam" id="TIGR00203">
    <property type="entry name" value="cydB"/>
    <property type="match status" value="1"/>
</dbReference>
<geneLocation type="plasmid" evidence="13">
    <name>Drgb3</name>
</geneLocation>
<sequence>MFSYETLRIIWWILLSVVCISFALTDGFDMGVGGLTRVIGRTDVERRIMINSIAPHWDGNQVWLIVAGGGLFAAWPVVYATLFSGFYVLMILLLAALFFRPVSFDYRSKLADPRWRGMWDWGIFIGSIVPPFIFGVLVGNLLQGVPFQIDEWMRVTYSGSFLALFNPFGLLCGVVALSMLTMHGSALLLVRTVGIVNSRARSCLKIAGVLTTLLFLLAGVVVINIDGYMLTSVLDHSAPSDPLSKTVAQVSGAWLNNFYHHPALWLLPLIGSLLPLVAVLCAAGRHNCLAFLTSALSVFGIISTAAVAMFPFIMPSSLAPDVSLTLWDSTSSQLTLQWMTVVALVMLPVILAYTSWCYYKMFTRFDEKAIEEKTHSLY</sequence>
<feature type="transmembrane region" description="Helical" evidence="12">
    <location>
        <begin position="202"/>
        <end position="225"/>
    </location>
</feature>
<keyword evidence="5" id="KW-0349">Heme</keyword>
<feature type="transmembrane region" description="Helical" evidence="12">
    <location>
        <begin position="289"/>
        <end position="314"/>
    </location>
</feature>
<comment type="similarity">
    <text evidence="2">Belongs to the cytochrome ubiquinol oxidase subunit 2 family.</text>
</comment>
<name>A0A0N9NBG2_PECCA</name>
<reference evidence="13" key="1">
    <citation type="journal article" date="2015" name="Environ. Microbiol.">
        <title>Plasmids from the gut microbiome of cabbage root fly larvae encode SaxA that catalyses the conversion of the plant toxin 2-phenylethyl isothiocyanate.</title>
        <authorList>
            <person name="Welte C.U."/>
            <person name="de Graaf R.M."/>
            <person name="van den Bosch T.J."/>
            <person name="Op den Camp H.J."/>
            <person name="van Dam N.M."/>
            <person name="Jetten M.S."/>
        </authorList>
    </citation>
    <scope>NUCLEOTIDE SEQUENCE</scope>
    <source>
        <plasmid evidence="13">Drgb3</plasmid>
    </source>
</reference>
<evidence type="ECO:0000256" key="12">
    <source>
        <dbReference type="SAM" id="Phobius"/>
    </source>
</evidence>
<dbReference type="PANTHER" id="PTHR43141">
    <property type="entry name" value="CYTOCHROME BD2 SUBUNIT II"/>
    <property type="match status" value="1"/>
</dbReference>